<dbReference type="InterPro" id="IPR036291">
    <property type="entry name" value="NAD(P)-bd_dom_sf"/>
</dbReference>
<evidence type="ECO:0000313" key="2">
    <source>
        <dbReference type="Proteomes" id="UP000186400"/>
    </source>
</evidence>
<dbReference type="Proteomes" id="UP000186400">
    <property type="component" value="Unassembled WGS sequence"/>
</dbReference>
<evidence type="ECO:0000313" key="1">
    <source>
        <dbReference type="EMBL" id="SIQ66184.1"/>
    </source>
</evidence>
<protein>
    <submittedName>
        <fullName evidence="1">4-hydroxy-tetrahydrodipicolinate reductase</fullName>
    </submittedName>
</protein>
<dbReference type="CDD" id="cd24146">
    <property type="entry name" value="nat-AmDH_N_like"/>
    <property type="match status" value="1"/>
</dbReference>
<keyword evidence="2" id="KW-1185">Reference proteome</keyword>
<dbReference type="RefSeq" id="WP_076489216.1">
    <property type="nucleotide sequence ID" value="NZ_FTMS01000012.1"/>
</dbReference>
<dbReference type="EMBL" id="FTMS01000012">
    <property type="protein sequence ID" value="SIQ66184.1"/>
    <property type="molecule type" value="Genomic_DNA"/>
</dbReference>
<sequence length="361" mass="39673">MKDKIRVAQYGCGKMSIYTMRYVQEKGGQLVAAFDMNPHVIGKDISEITGTATTAPEGVVVQDASRAEEELKRIKPDVCLITTMSLLRDVEEALMICARNGINAITICEEAIYPWNSDPEMTRKIDELARETGCTICGTGYQDVFWGNLITTLAGATHRITKIKGKSSYNVEDYGIALAKGHGAGLTLEEFESEIARADNISDEERQKLVDQGTFLPSYMWNVNGWLCSQLGLTVTRQTQTCVPQTCQEDLSSSTLGMTVPAGKATGMSALVVTETEEGITIESECIGKVYAPDECDRNEWTIQGEPETQVVITRPSTVELTCATMVNRIPDVMNAPAGYVTTEKMPRTLYRQGSLESYLI</sequence>
<dbReference type="SUPFAM" id="SSF51735">
    <property type="entry name" value="NAD(P)-binding Rossmann-fold domains"/>
    <property type="match status" value="1"/>
</dbReference>
<proteinExistence type="predicted"/>
<accession>A0A1N6UKP5</accession>
<dbReference type="OrthoDB" id="9767616at2"/>
<dbReference type="Gene3D" id="3.40.50.720">
    <property type="entry name" value="NAD(P)-binding Rossmann-like Domain"/>
    <property type="match status" value="1"/>
</dbReference>
<organism evidence="1 2">
    <name type="scientific">Alkalispirochaeta americana</name>
    <dbReference type="NCBI Taxonomy" id="159291"/>
    <lineage>
        <taxon>Bacteria</taxon>
        <taxon>Pseudomonadati</taxon>
        <taxon>Spirochaetota</taxon>
        <taxon>Spirochaetia</taxon>
        <taxon>Spirochaetales</taxon>
        <taxon>Spirochaetaceae</taxon>
        <taxon>Alkalispirochaeta</taxon>
    </lineage>
</organism>
<name>A0A1N6UKP5_9SPIO</name>
<gene>
    <name evidence="1" type="ORF">SAMN05920897_112100</name>
</gene>
<reference evidence="2" key="1">
    <citation type="submission" date="2017-01" db="EMBL/GenBank/DDBJ databases">
        <authorList>
            <person name="Varghese N."/>
            <person name="Submissions S."/>
        </authorList>
    </citation>
    <scope>NUCLEOTIDE SEQUENCE [LARGE SCALE GENOMIC DNA]</scope>
    <source>
        <strain evidence="2">ASpG1</strain>
    </source>
</reference>
<dbReference type="AlphaFoldDB" id="A0A1N6UKP5"/>
<dbReference type="STRING" id="159291.SAMN05920897_112100"/>